<sequence length="226" mass="24857">MEAGSGAAAAVGGAALGLLGAACSHDILDRSLRTGCHLEDDDIVTELVHIHPRERPDWEETISAMARSAEIPELRAEPLMRSSSSSTASMKVKNVKKLSFTKGHFPKLAECAHFHYENVDFGSIQKLLFALAAAASCSHVSVAVRFGGEWREQLFLWLKTFRGLHMWKGGAPFLLSPLSLLLFGGSLPPSFFVWDAPTRERRRREGEGIQPDRQRSRAGGHQENKP</sequence>
<keyword evidence="2" id="KW-0812">Transmembrane</keyword>
<organism evidence="3 4">
    <name type="scientific">Oryzias melastigma</name>
    <name type="common">Marine medaka</name>
    <dbReference type="NCBI Taxonomy" id="30732"/>
    <lineage>
        <taxon>Eukaryota</taxon>
        <taxon>Metazoa</taxon>
        <taxon>Chordata</taxon>
        <taxon>Craniata</taxon>
        <taxon>Vertebrata</taxon>
        <taxon>Euteleostomi</taxon>
        <taxon>Actinopterygii</taxon>
        <taxon>Neopterygii</taxon>
        <taxon>Teleostei</taxon>
        <taxon>Neoteleostei</taxon>
        <taxon>Acanthomorphata</taxon>
        <taxon>Ovalentaria</taxon>
        <taxon>Atherinomorphae</taxon>
        <taxon>Beloniformes</taxon>
        <taxon>Adrianichthyidae</taxon>
        <taxon>Oryziinae</taxon>
        <taxon>Oryzias</taxon>
    </lineage>
</organism>
<gene>
    <name evidence="3" type="ORF">FQA47_021941</name>
</gene>
<accession>A0A834L1U6</accession>
<dbReference type="Proteomes" id="UP000646548">
    <property type="component" value="Unassembled WGS sequence"/>
</dbReference>
<name>A0A834L1U6_ORYME</name>
<proteinExistence type="predicted"/>
<keyword evidence="2" id="KW-1133">Transmembrane helix</keyword>
<comment type="caution">
    <text evidence="3">The sequence shown here is derived from an EMBL/GenBank/DDBJ whole genome shotgun (WGS) entry which is preliminary data.</text>
</comment>
<feature type="transmembrane region" description="Helical" evidence="2">
    <location>
        <begin position="173"/>
        <end position="194"/>
    </location>
</feature>
<keyword evidence="2" id="KW-0472">Membrane</keyword>
<feature type="region of interest" description="Disordered" evidence="1">
    <location>
        <begin position="200"/>
        <end position="226"/>
    </location>
</feature>
<dbReference type="AlphaFoldDB" id="A0A834L1U6"/>
<dbReference type="EMBL" id="WKFB01000025">
    <property type="protein sequence ID" value="KAF6738507.1"/>
    <property type="molecule type" value="Genomic_DNA"/>
</dbReference>
<evidence type="ECO:0000313" key="3">
    <source>
        <dbReference type="EMBL" id="KAF6738507.1"/>
    </source>
</evidence>
<evidence type="ECO:0000256" key="2">
    <source>
        <dbReference type="SAM" id="Phobius"/>
    </source>
</evidence>
<evidence type="ECO:0000256" key="1">
    <source>
        <dbReference type="SAM" id="MobiDB-lite"/>
    </source>
</evidence>
<protein>
    <submittedName>
        <fullName evidence="3">Rho GTPase-activating protein 32</fullName>
    </submittedName>
</protein>
<evidence type="ECO:0000313" key="4">
    <source>
        <dbReference type="Proteomes" id="UP000646548"/>
    </source>
</evidence>
<reference evidence="3" key="1">
    <citation type="journal article" name="BMC Genomics">
        <title>Long-read sequencing and de novo genome assembly of marine medaka (Oryzias melastigma).</title>
        <authorList>
            <person name="Liang P."/>
            <person name="Saqib H.S.A."/>
            <person name="Ni X."/>
            <person name="Shen Y."/>
        </authorList>
    </citation>
    <scope>NUCLEOTIDE SEQUENCE</scope>
    <source>
        <strain evidence="3">Bigg-433</strain>
    </source>
</reference>